<dbReference type="InterPro" id="IPR018062">
    <property type="entry name" value="HTH_AraC-typ_CS"/>
</dbReference>
<dbReference type="EMBL" id="FQYP01000001">
    <property type="protein sequence ID" value="SHI30525.1"/>
    <property type="molecule type" value="Genomic_DNA"/>
</dbReference>
<dbReference type="GO" id="GO:0003700">
    <property type="term" value="F:DNA-binding transcription factor activity"/>
    <property type="evidence" value="ECO:0007669"/>
    <property type="project" value="InterPro"/>
</dbReference>
<feature type="transmembrane region" description="Helical" evidence="4">
    <location>
        <begin position="6"/>
        <end position="26"/>
    </location>
</feature>
<feature type="transmembrane region" description="Helical" evidence="4">
    <location>
        <begin position="97"/>
        <end position="118"/>
    </location>
</feature>
<dbReference type="OrthoDB" id="6283866at2"/>
<protein>
    <submittedName>
        <fullName evidence="6">Transcriptional regulator, AraC family</fullName>
    </submittedName>
</protein>
<sequence length="347" mass="40469">MNFESQIIFFFSALGAFNGFLLSLYFAFTAKTKKFSNYFLAFLLLVLSIRIIKSVFFYFNRELSNVFIQIGLSACMLIGPFLFLYLKKYTKKERINWAIHVIPFLIGISILGIFYPYVGHRTIWSRWIVKGIYFQWLVYIVLSYKFIKPTILKLKTKDRLKNIDIWLLSIYFGVGFIWLGYNIGAYTSYIVGALSFSFVLYLIVLLLIFKSNKQPTFFEEKEKYKNKDIEDKMLGEIERGLSKIVDNELFLDQHITLAKIAGELGVPKHILSQYLNERLEKSFSTFINELRVEKAKELLHKKTNFTIEGIGYESGFKSKSTFFTAFKKNTGQTPSEYQKNIGFSSVL</sequence>
<proteinExistence type="predicted"/>
<dbReference type="GO" id="GO:0043565">
    <property type="term" value="F:sequence-specific DNA binding"/>
    <property type="evidence" value="ECO:0007669"/>
    <property type="project" value="InterPro"/>
</dbReference>
<organism evidence="6 7">
    <name type="scientific">Aquimarina spongiae</name>
    <dbReference type="NCBI Taxonomy" id="570521"/>
    <lineage>
        <taxon>Bacteria</taxon>
        <taxon>Pseudomonadati</taxon>
        <taxon>Bacteroidota</taxon>
        <taxon>Flavobacteriia</taxon>
        <taxon>Flavobacteriales</taxon>
        <taxon>Flavobacteriaceae</taxon>
        <taxon>Aquimarina</taxon>
    </lineage>
</organism>
<gene>
    <name evidence="6" type="ORF">SAMN04488508_10130</name>
</gene>
<name>A0A1M6A247_9FLAO</name>
<feature type="transmembrane region" description="Helical" evidence="4">
    <location>
        <begin position="66"/>
        <end position="85"/>
    </location>
</feature>
<feature type="transmembrane region" description="Helical" evidence="4">
    <location>
        <begin position="38"/>
        <end position="60"/>
    </location>
</feature>
<feature type="domain" description="HTH araC/xylS-type" evidence="5">
    <location>
        <begin position="231"/>
        <end position="340"/>
    </location>
</feature>
<dbReference type="Gene3D" id="1.10.10.60">
    <property type="entry name" value="Homeodomain-like"/>
    <property type="match status" value="2"/>
</dbReference>
<evidence type="ECO:0000256" key="1">
    <source>
        <dbReference type="ARBA" id="ARBA00023015"/>
    </source>
</evidence>
<dbReference type="STRING" id="570521.SAMN04488508_10130"/>
<dbReference type="RefSeq" id="WP_073312356.1">
    <property type="nucleotide sequence ID" value="NZ_FQYP01000001.1"/>
</dbReference>
<keyword evidence="4" id="KW-1133">Transmembrane helix</keyword>
<evidence type="ECO:0000256" key="4">
    <source>
        <dbReference type="SAM" id="Phobius"/>
    </source>
</evidence>
<evidence type="ECO:0000259" key="5">
    <source>
        <dbReference type="PROSITE" id="PS01124"/>
    </source>
</evidence>
<evidence type="ECO:0000313" key="6">
    <source>
        <dbReference type="EMBL" id="SHI30525.1"/>
    </source>
</evidence>
<keyword evidence="7" id="KW-1185">Reference proteome</keyword>
<dbReference type="PROSITE" id="PS01124">
    <property type="entry name" value="HTH_ARAC_FAMILY_2"/>
    <property type="match status" value="1"/>
</dbReference>
<accession>A0A1M6A247</accession>
<dbReference type="PANTHER" id="PTHR43280:SF29">
    <property type="entry name" value="ARAC-FAMILY TRANSCRIPTIONAL REGULATOR"/>
    <property type="match status" value="1"/>
</dbReference>
<evidence type="ECO:0000313" key="7">
    <source>
        <dbReference type="Proteomes" id="UP000184432"/>
    </source>
</evidence>
<dbReference type="SUPFAM" id="SSF46689">
    <property type="entry name" value="Homeodomain-like"/>
    <property type="match status" value="1"/>
</dbReference>
<feature type="transmembrane region" description="Helical" evidence="4">
    <location>
        <begin position="165"/>
        <end position="183"/>
    </location>
</feature>
<keyword evidence="3" id="KW-0804">Transcription</keyword>
<keyword evidence="1" id="KW-0805">Transcription regulation</keyword>
<evidence type="ECO:0000256" key="3">
    <source>
        <dbReference type="ARBA" id="ARBA00023163"/>
    </source>
</evidence>
<feature type="transmembrane region" description="Helical" evidence="4">
    <location>
        <begin position="189"/>
        <end position="209"/>
    </location>
</feature>
<dbReference type="PROSITE" id="PS00041">
    <property type="entry name" value="HTH_ARAC_FAMILY_1"/>
    <property type="match status" value="1"/>
</dbReference>
<feature type="transmembrane region" description="Helical" evidence="4">
    <location>
        <begin position="124"/>
        <end position="144"/>
    </location>
</feature>
<keyword evidence="2" id="KW-0238">DNA-binding</keyword>
<evidence type="ECO:0000256" key="2">
    <source>
        <dbReference type="ARBA" id="ARBA00023125"/>
    </source>
</evidence>
<dbReference type="InterPro" id="IPR018060">
    <property type="entry name" value="HTH_AraC"/>
</dbReference>
<dbReference type="AlphaFoldDB" id="A0A1M6A247"/>
<dbReference type="Pfam" id="PF12833">
    <property type="entry name" value="HTH_18"/>
    <property type="match status" value="1"/>
</dbReference>
<dbReference type="SMART" id="SM00342">
    <property type="entry name" value="HTH_ARAC"/>
    <property type="match status" value="1"/>
</dbReference>
<keyword evidence="4" id="KW-0472">Membrane</keyword>
<dbReference type="InterPro" id="IPR009057">
    <property type="entry name" value="Homeodomain-like_sf"/>
</dbReference>
<dbReference type="PANTHER" id="PTHR43280">
    <property type="entry name" value="ARAC-FAMILY TRANSCRIPTIONAL REGULATOR"/>
    <property type="match status" value="1"/>
</dbReference>
<dbReference type="Proteomes" id="UP000184432">
    <property type="component" value="Unassembled WGS sequence"/>
</dbReference>
<reference evidence="7" key="1">
    <citation type="submission" date="2016-11" db="EMBL/GenBank/DDBJ databases">
        <authorList>
            <person name="Varghese N."/>
            <person name="Submissions S."/>
        </authorList>
    </citation>
    <scope>NUCLEOTIDE SEQUENCE [LARGE SCALE GENOMIC DNA]</scope>
    <source>
        <strain evidence="7">DSM 22623</strain>
    </source>
</reference>
<keyword evidence="4" id="KW-0812">Transmembrane</keyword>